<proteinExistence type="predicted"/>
<name>A0ABS2R6R8_9BACI</name>
<comment type="caution">
    <text evidence="1">The sequence shown here is derived from an EMBL/GenBank/DDBJ whole genome shotgun (WGS) entry which is preliminary data.</text>
</comment>
<keyword evidence="2" id="KW-1185">Reference proteome</keyword>
<organism evidence="1 2">
    <name type="scientific">Siminovitchia thermophila</name>
    <dbReference type="NCBI Taxonomy" id="1245522"/>
    <lineage>
        <taxon>Bacteria</taxon>
        <taxon>Bacillati</taxon>
        <taxon>Bacillota</taxon>
        <taxon>Bacilli</taxon>
        <taxon>Bacillales</taxon>
        <taxon>Bacillaceae</taxon>
        <taxon>Siminovitchia</taxon>
    </lineage>
</organism>
<gene>
    <name evidence="1" type="ORF">JOC94_002340</name>
</gene>
<evidence type="ECO:0000313" key="1">
    <source>
        <dbReference type="EMBL" id="MBM7715353.1"/>
    </source>
</evidence>
<protein>
    <submittedName>
        <fullName evidence="1">Uncharacterized protein</fullName>
    </submittedName>
</protein>
<dbReference type="EMBL" id="JAFBFH010000014">
    <property type="protein sequence ID" value="MBM7715353.1"/>
    <property type="molecule type" value="Genomic_DNA"/>
</dbReference>
<dbReference type="Proteomes" id="UP000823485">
    <property type="component" value="Unassembled WGS sequence"/>
</dbReference>
<evidence type="ECO:0000313" key="2">
    <source>
        <dbReference type="Proteomes" id="UP000823485"/>
    </source>
</evidence>
<sequence>MHRHNNPGHFFLAFSFFNLGANHTLIGEKNLLPIKTILIRKRTFGYNEYKQMFGGK</sequence>
<reference evidence="1 2" key="1">
    <citation type="submission" date="2021-01" db="EMBL/GenBank/DDBJ databases">
        <title>Genomic Encyclopedia of Type Strains, Phase IV (KMG-IV): sequencing the most valuable type-strain genomes for metagenomic binning, comparative biology and taxonomic classification.</title>
        <authorList>
            <person name="Goeker M."/>
        </authorList>
    </citation>
    <scope>NUCLEOTIDE SEQUENCE [LARGE SCALE GENOMIC DNA]</scope>
    <source>
        <strain evidence="1 2">DSM 105453</strain>
    </source>
</reference>
<accession>A0ABS2R6R8</accession>